<feature type="signal peptide" evidence="2">
    <location>
        <begin position="1"/>
        <end position="18"/>
    </location>
</feature>
<reference evidence="3 4" key="1">
    <citation type="submission" date="2024-01" db="EMBL/GenBank/DDBJ databases">
        <title>Complete genome sequence of Citroniella saccharovorans strain M6.X9, isolated from human fecal sample.</title>
        <authorList>
            <person name="Cheng G."/>
            <person name="Westerholm M."/>
            <person name="Schnurer A."/>
        </authorList>
    </citation>
    <scope>NUCLEOTIDE SEQUENCE [LARGE SCALE GENOMIC DNA]</scope>
    <source>
        <strain evidence="3 4">DSM 29873</strain>
    </source>
</reference>
<accession>A0AAW9MVD5</accession>
<protein>
    <recommendedName>
        <fullName evidence="5">Lipoprotein</fullName>
    </recommendedName>
</protein>
<name>A0AAW9MVD5_9FIRM</name>
<proteinExistence type="predicted"/>
<feature type="region of interest" description="Disordered" evidence="1">
    <location>
        <begin position="25"/>
        <end position="63"/>
    </location>
</feature>
<keyword evidence="2" id="KW-0732">Signal</keyword>
<feature type="compositionally biased region" description="Basic and acidic residues" evidence="1">
    <location>
        <begin position="25"/>
        <end position="43"/>
    </location>
</feature>
<dbReference type="AlphaFoldDB" id="A0AAW9MVD5"/>
<organism evidence="3 4">
    <name type="scientific">Citroniella saccharovorans</name>
    <dbReference type="NCBI Taxonomy" id="2053367"/>
    <lineage>
        <taxon>Bacteria</taxon>
        <taxon>Bacillati</taxon>
        <taxon>Bacillota</taxon>
        <taxon>Tissierellia</taxon>
        <taxon>Tissierellales</taxon>
        <taxon>Peptoniphilaceae</taxon>
        <taxon>Citroniella</taxon>
    </lineage>
</organism>
<dbReference type="PROSITE" id="PS51257">
    <property type="entry name" value="PROKAR_LIPOPROTEIN"/>
    <property type="match status" value="1"/>
</dbReference>
<dbReference type="EMBL" id="JAYKOT010000001">
    <property type="protein sequence ID" value="MEB3428452.1"/>
    <property type="molecule type" value="Genomic_DNA"/>
</dbReference>
<evidence type="ECO:0000256" key="1">
    <source>
        <dbReference type="SAM" id="MobiDB-lite"/>
    </source>
</evidence>
<evidence type="ECO:0000313" key="3">
    <source>
        <dbReference type="EMBL" id="MEB3428452.1"/>
    </source>
</evidence>
<evidence type="ECO:0000313" key="4">
    <source>
        <dbReference type="Proteomes" id="UP001357733"/>
    </source>
</evidence>
<comment type="caution">
    <text evidence="3">The sequence shown here is derived from an EMBL/GenBank/DDBJ whole genome shotgun (WGS) entry which is preliminary data.</text>
</comment>
<evidence type="ECO:0008006" key="5">
    <source>
        <dbReference type="Google" id="ProtNLM"/>
    </source>
</evidence>
<feature type="chain" id="PRO_5043690266" description="Lipoprotein" evidence="2">
    <location>
        <begin position="19"/>
        <end position="244"/>
    </location>
</feature>
<gene>
    <name evidence="3" type="ORF">VLK81_00055</name>
</gene>
<sequence>MKKNILILLLAMICLFTACNKSGEKVNNENKNESESIENKNESENIESENTPEKAGEEAGNSAYPPMVKVDGITYVDTSYENAMATCGTSDGKIKTSVDGTKMPTNDDESNFGKGYGYQVWEDGYINVEIDNRWVLFRDIKLEDKNDQIPEWVAHFTGKVINTEEDSLLVEKIEMDDRFIFKDSLTKPILLSIQNLDNEKDGVISTDGLEGKTVEVYFGGEIKNTDPLLSSPISLEKIYRISVK</sequence>
<evidence type="ECO:0000256" key="2">
    <source>
        <dbReference type="SAM" id="SignalP"/>
    </source>
</evidence>
<keyword evidence="4" id="KW-1185">Reference proteome</keyword>
<dbReference type="Proteomes" id="UP001357733">
    <property type="component" value="Unassembled WGS sequence"/>
</dbReference>
<dbReference type="RefSeq" id="WP_324618539.1">
    <property type="nucleotide sequence ID" value="NZ_JAYKOT010000001.1"/>
</dbReference>